<dbReference type="Pfam" id="PF25888">
    <property type="entry name" value="WHD_DnaB"/>
    <property type="match status" value="1"/>
</dbReference>
<evidence type="ECO:0000256" key="2">
    <source>
        <dbReference type="SAM" id="MobiDB-lite"/>
    </source>
</evidence>
<protein>
    <submittedName>
        <fullName evidence="5">Replication initiation and membrane attachment family protein</fullName>
    </submittedName>
</protein>
<evidence type="ECO:0000256" key="1">
    <source>
        <dbReference type="ARBA" id="ARBA00093462"/>
    </source>
</evidence>
<keyword evidence="6" id="KW-1185">Reference proteome</keyword>
<dbReference type="InterPro" id="IPR058660">
    <property type="entry name" value="WHD_DnaB"/>
</dbReference>
<evidence type="ECO:0000313" key="5">
    <source>
        <dbReference type="EMBL" id="MFK2824627.1"/>
    </source>
</evidence>
<gene>
    <name evidence="5" type="ORF">QYG89_02800</name>
</gene>
<name>A0ABW8I586_9BACI</name>
<dbReference type="Gene3D" id="1.10.10.630">
    <property type="entry name" value="DnaD domain-like"/>
    <property type="match status" value="1"/>
</dbReference>
<comment type="similarity">
    <text evidence="1">Belongs to the DnaB/DnaD family.</text>
</comment>
<dbReference type="Pfam" id="PF07261">
    <property type="entry name" value="DnaB_2"/>
    <property type="match status" value="1"/>
</dbReference>
<dbReference type="EMBL" id="JAUIYO010000001">
    <property type="protein sequence ID" value="MFK2824627.1"/>
    <property type="molecule type" value="Genomic_DNA"/>
</dbReference>
<feature type="region of interest" description="Disordered" evidence="2">
    <location>
        <begin position="400"/>
        <end position="447"/>
    </location>
</feature>
<proteinExistence type="inferred from homology"/>
<dbReference type="InterPro" id="IPR006343">
    <property type="entry name" value="DnaB/C_C"/>
</dbReference>
<organism evidence="5 6">
    <name type="scientific">Bacillus lumedeiriae</name>
    <dbReference type="NCBI Taxonomy" id="3058829"/>
    <lineage>
        <taxon>Bacteria</taxon>
        <taxon>Bacillati</taxon>
        <taxon>Bacillota</taxon>
        <taxon>Bacilli</taxon>
        <taxon>Bacillales</taxon>
        <taxon>Bacillaceae</taxon>
        <taxon>Bacillus</taxon>
    </lineage>
</organism>
<dbReference type="RefSeq" id="WP_404314310.1">
    <property type="nucleotide sequence ID" value="NZ_JAUIYO010000001.1"/>
</dbReference>
<evidence type="ECO:0000259" key="4">
    <source>
        <dbReference type="Pfam" id="PF25888"/>
    </source>
</evidence>
<accession>A0ABW8I586</accession>
<dbReference type="InterPro" id="IPR034829">
    <property type="entry name" value="DnaD-like_sf"/>
</dbReference>
<evidence type="ECO:0000259" key="3">
    <source>
        <dbReference type="Pfam" id="PF07261"/>
    </source>
</evidence>
<evidence type="ECO:0000313" key="6">
    <source>
        <dbReference type="Proteomes" id="UP001619911"/>
    </source>
</evidence>
<feature type="domain" description="DnaB/C C-terminal" evidence="3">
    <location>
        <begin position="324"/>
        <end position="389"/>
    </location>
</feature>
<sequence>MKRHWNEIQPVDEYIACLSGTLHETDRRILTFLYQPLLGTTCFSLYMTLWGEVEENRLRAQAANHYHLMNVLDKNLQEIYEARLKLEALGLLKTFVRKNNDLREFVYELQPPLTPQQFFNDGMLNVFLYRKIGRSHFLRLKEFFTDDTTYTVEHVDITKDFQEVFSAGTPPLDRDMLEDSLLSKDKMFVSKSKGKGIPLKVDQFDFSLLESSLQGAMIPKSALTPFVKEMIVKLAHLYGITPLEMKNLLLTAVDEKDEIDVDVLRKSARDWYQLEKDEKLPELVHLVQPAALRTIQSEPASKEEELIQYLETISPRQLLIDISGSMPSSSDMQVIEGILFQYKLPAGVTNVLIQYVMLKTDMKLTKKYIEKIASHWARKKVKTVKDAMELAKNEHRQYAEWAKSKGKPKQKVTRTEKLPDWFYEEGKEKENGKGPSPAADQELEAKRQALAEKIKNRRLKRQVTNSDEEN</sequence>
<dbReference type="Proteomes" id="UP001619911">
    <property type="component" value="Unassembled WGS sequence"/>
</dbReference>
<reference evidence="5 6" key="1">
    <citation type="submission" date="2023-07" db="EMBL/GenBank/DDBJ databases">
        <title>Bacillus lucianemedeirus sp. nov, a new species isolated from an immunobiological production facility.</title>
        <authorList>
            <person name="Costa L.V."/>
            <person name="Miranda R.V.S.L."/>
            <person name="Brandao M.L.L."/>
            <person name="Reis C.M.F."/>
            <person name="Frazao A.M."/>
            <person name="Cruz F.V."/>
            <person name="Baio P.V.P."/>
            <person name="Veras J.F.C."/>
            <person name="Ramos J.N."/>
            <person name="Vieira V."/>
        </authorList>
    </citation>
    <scope>NUCLEOTIDE SEQUENCE [LARGE SCALE GENOMIC DNA]</scope>
    <source>
        <strain evidence="5 6">B190/17</strain>
    </source>
</reference>
<feature type="compositionally biased region" description="Basic and acidic residues" evidence="2">
    <location>
        <begin position="413"/>
        <end position="432"/>
    </location>
</feature>
<feature type="domain" description="Replicative helicase loading/DNA remodeling protein DnaB N-terminal winged helix" evidence="4">
    <location>
        <begin position="9"/>
        <end position="253"/>
    </location>
</feature>
<comment type="caution">
    <text evidence="5">The sequence shown here is derived from an EMBL/GenBank/DDBJ whole genome shotgun (WGS) entry which is preliminary data.</text>
</comment>